<dbReference type="InterPro" id="IPR004465">
    <property type="entry name" value="RNR_NrdI"/>
</dbReference>
<dbReference type="SUPFAM" id="SSF52218">
    <property type="entry name" value="Flavoproteins"/>
    <property type="match status" value="1"/>
</dbReference>
<evidence type="ECO:0000256" key="4">
    <source>
        <dbReference type="HAMAP-Rule" id="MF_00128"/>
    </source>
</evidence>
<dbReference type="Gene3D" id="3.40.50.360">
    <property type="match status" value="1"/>
</dbReference>
<dbReference type="PANTHER" id="PTHR37297">
    <property type="entry name" value="PROTEIN NRDI"/>
    <property type="match status" value="1"/>
</dbReference>
<accession>A0A0A2DGC3</accession>
<dbReference type="HAMAP" id="MF_00128">
    <property type="entry name" value="NrdI"/>
    <property type="match status" value="1"/>
</dbReference>
<comment type="function">
    <text evidence="1 4">Probably involved in ribonucleotide reductase function.</text>
</comment>
<sequence length="147" mass="16589">MLITYFSSTTENTHRFVQKLKLPAKRIPLRRNEQPLIVAEPHVLIVPTYGGGAGMTQDLNRPVPKQVIHFLNNENNRNLLRGVIAAGNLNFGADFGKAGDVISAKCRVPYLYRFELMGTDHDVQRVREGLAEFEASLRNEGRWEQSA</sequence>
<dbReference type="Pfam" id="PF07972">
    <property type="entry name" value="Flavodoxin_NdrI"/>
    <property type="match status" value="1"/>
</dbReference>
<dbReference type="RefSeq" id="WP_035115455.1">
    <property type="nucleotide sequence ID" value="NZ_CP047046.1"/>
</dbReference>
<dbReference type="Proteomes" id="UP000030145">
    <property type="component" value="Unassembled WGS sequence"/>
</dbReference>
<dbReference type="InterPro" id="IPR020852">
    <property type="entry name" value="RNR_Ib_NrdI_bac"/>
</dbReference>
<dbReference type="EMBL" id="JRVJ01000019">
    <property type="protein sequence ID" value="KGM18230.1"/>
    <property type="molecule type" value="Genomic_DNA"/>
</dbReference>
<evidence type="ECO:0000313" key="5">
    <source>
        <dbReference type="EMBL" id="KGM18230.1"/>
    </source>
</evidence>
<organism evidence="5 6">
    <name type="scientific">Corynebacterium auriscanis</name>
    <dbReference type="NCBI Taxonomy" id="99807"/>
    <lineage>
        <taxon>Bacteria</taxon>
        <taxon>Bacillati</taxon>
        <taxon>Actinomycetota</taxon>
        <taxon>Actinomycetes</taxon>
        <taxon>Mycobacteriales</taxon>
        <taxon>Corynebacteriaceae</taxon>
        <taxon>Corynebacterium</taxon>
    </lineage>
</organism>
<evidence type="ECO:0000256" key="2">
    <source>
        <dbReference type="ARBA" id="ARBA00009942"/>
    </source>
</evidence>
<dbReference type="NCBIfam" id="TIGR00333">
    <property type="entry name" value="nrdI"/>
    <property type="match status" value="1"/>
</dbReference>
<keyword evidence="6" id="KW-1185">Reference proteome</keyword>
<comment type="similarity">
    <text evidence="2 4">Belongs to the NrdI family.</text>
</comment>
<evidence type="ECO:0000313" key="6">
    <source>
        <dbReference type="Proteomes" id="UP000030145"/>
    </source>
</evidence>
<evidence type="ECO:0000256" key="3">
    <source>
        <dbReference type="ARBA" id="ARBA00020129"/>
    </source>
</evidence>
<dbReference type="GO" id="GO:0010181">
    <property type="term" value="F:FMN binding"/>
    <property type="evidence" value="ECO:0007669"/>
    <property type="project" value="InterPro"/>
</dbReference>
<gene>
    <name evidence="4" type="primary">nrdI</name>
    <name evidence="5" type="ORF">MA47_09115</name>
</gene>
<evidence type="ECO:0000256" key="1">
    <source>
        <dbReference type="ARBA" id="ARBA00003999"/>
    </source>
</evidence>
<dbReference type="PANTHER" id="PTHR37297:SF1">
    <property type="entry name" value="PROTEIN NRDI"/>
    <property type="match status" value="1"/>
</dbReference>
<comment type="caution">
    <text evidence="5">The sequence shown here is derived from an EMBL/GenBank/DDBJ whole genome shotgun (WGS) entry which is preliminary data.</text>
</comment>
<dbReference type="InterPro" id="IPR029039">
    <property type="entry name" value="Flavoprotein-like_sf"/>
</dbReference>
<dbReference type="GeneID" id="300552317"/>
<name>A0A0A2DGC3_9CORY</name>
<proteinExistence type="inferred from homology"/>
<dbReference type="PIRSF" id="PIRSF005087">
    <property type="entry name" value="NrdI"/>
    <property type="match status" value="1"/>
</dbReference>
<reference evidence="5 6" key="1">
    <citation type="submission" date="2014-10" db="EMBL/GenBank/DDBJ databases">
        <title>Whole Genome sequence of Corynebacterium auriscanis strain CIP 106629.</title>
        <authorList>
            <person name="Hassan S.S."/>
            <person name="Jamal S.B."/>
            <person name="Tiwari S."/>
            <person name="Oliveira L.D.C."/>
            <person name="Souza F."/>
            <person name="Mariano D.C."/>
            <person name="Almeida S."/>
            <person name="Dorella F."/>
            <person name="Pereira F."/>
            <person name="Carvalho A."/>
            <person name="Leal C.A."/>
            <person name="Soares S.D.C."/>
            <person name="Figueiredo H.C."/>
            <person name="Silva A."/>
            <person name="Azevedo V.A."/>
        </authorList>
    </citation>
    <scope>NUCLEOTIDE SEQUENCE [LARGE SCALE GENOMIC DNA]</scope>
    <source>
        <strain evidence="5 6">CIP 106629</strain>
    </source>
</reference>
<dbReference type="AlphaFoldDB" id="A0A0A2DGC3"/>
<protein>
    <recommendedName>
        <fullName evidence="3 4">Protein NrdI</fullName>
    </recommendedName>
</protein>